<dbReference type="AlphaFoldDB" id="A0AAV4PLG1"/>
<organism evidence="2 3">
    <name type="scientific">Caerostris darwini</name>
    <dbReference type="NCBI Taxonomy" id="1538125"/>
    <lineage>
        <taxon>Eukaryota</taxon>
        <taxon>Metazoa</taxon>
        <taxon>Ecdysozoa</taxon>
        <taxon>Arthropoda</taxon>
        <taxon>Chelicerata</taxon>
        <taxon>Arachnida</taxon>
        <taxon>Araneae</taxon>
        <taxon>Araneomorphae</taxon>
        <taxon>Entelegynae</taxon>
        <taxon>Araneoidea</taxon>
        <taxon>Araneidae</taxon>
        <taxon>Caerostris</taxon>
    </lineage>
</organism>
<evidence type="ECO:0000313" key="3">
    <source>
        <dbReference type="Proteomes" id="UP001054837"/>
    </source>
</evidence>
<keyword evidence="3" id="KW-1185">Reference proteome</keyword>
<accession>A0AAV4PLG1</accession>
<comment type="caution">
    <text evidence="2">The sequence shown here is derived from an EMBL/GenBank/DDBJ whole genome shotgun (WGS) entry which is preliminary data.</text>
</comment>
<evidence type="ECO:0000256" key="1">
    <source>
        <dbReference type="SAM" id="MobiDB-lite"/>
    </source>
</evidence>
<sequence>MQMKPFKAVLPRNSFETFQELCGGYKALLHQIKLAQEVFDWKSLARIRIQSSPRRRGIGGGGGKGKKGGKGSATQIKQSEIKESGANTASLILLPLLELSEILETG</sequence>
<feature type="region of interest" description="Disordered" evidence="1">
    <location>
        <begin position="52"/>
        <end position="81"/>
    </location>
</feature>
<name>A0AAV4PLG1_9ARAC</name>
<reference evidence="2 3" key="1">
    <citation type="submission" date="2021-06" db="EMBL/GenBank/DDBJ databases">
        <title>Caerostris darwini draft genome.</title>
        <authorList>
            <person name="Kono N."/>
            <person name="Arakawa K."/>
        </authorList>
    </citation>
    <scope>NUCLEOTIDE SEQUENCE [LARGE SCALE GENOMIC DNA]</scope>
</reference>
<gene>
    <name evidence="2" type="ORF">CDAR_519191</name>
</gene>
<evidence type="ECO:0000313" key="2">
    <source>
        <dbReference type="EMBL" id="GIX98372.1"/>
    </source>
</evidence>
<dbReference type="EMBL" id="BPLQ01003153">
    <property type="protein sequence ID" value="GIX98372.1"/>
    <property type="molecule type" value="Genomic_DNA"/>
</dbReference>
<protein>
    <submittedName>
        <fullName evidence="2">Uncharacterized protein</fullName>
    </submittedName>
</protein>
<proteinExistence type="predicted"/>
<dbReference type="Proteomes" id="UP001054837">
    <property type="component" value="Unassembled WGS sequence"/>
</dbReference>